<name>N1R596_AEGTA</name>
<proteinExistence type="predicted"/>
<accession>N1R596</accession>
<dbReference type="PANTHER" id="PTHR34454">
    <property type="entry name" value="TUNICAMYCIN INDUCED PROTEIN"/>
    <property type="match status" value="1"/>
</dbReference>
<protein>
    <submittedName>
        <fullName evidence="2">Uncharacterized protein</fullName>
    </submittedName>
</protein>
<feature type="region of interest" description="Disordered" evidence="1">
    <location>
        <begin position="1"/>
        <end position="23"/>
    </location>
</feature>
<dbReference type="AlphaFoldDB" id="N1R596"/>
<organism evidence="2">
    <name type="scientific">Aegilops tauschii</name>
    <name type="common">Tausch's goatgrass</name>
    <name type="synonym">Aegilops squarrosa</name>
    <dbReference type="NCBI Taxonomy" id="37682"/>
    <lineage>
        <taxon>Eukaryota</taxon>
        <taxon>Viridiplantae</taxon>
        <taxon>Streptophyta</taxon>
        <taxon>Embryophyta</taxon>
        <taxon>Tracheophyta</taxon>
        <taxon>Spermatophyta</taxon>
        <taxon>Magnoliopsida</taxon>
        <taxon>Liliopsida</taxon>
        <taxon>Poales</taxon>
        <taxon>Poaceae</taxon>
        <taxon>BOP clade</taxon>
        <taxon>Pooideae</taxon>
        <taxon>Triticodae</taxon>
        <taxon>Triticeae</taxon>
        <taxon>Triticinae</taxon>
        <taxon>Aegilops</taxon>
    </lineage>
</organism>
<evidence type="ECO:0000256" key="1">
    <source>
        <dbReference type="SAM" id="MobiDB-lite"/>
    </source>
</evidence>
<sequence length="457" mass="50609">MENADDNEPVTPSSSSYAPPSSMHCTMTIDEARAHYMDMVWEEREKQLREAQSDAAYNHHLLQEQVQAEDLREAIVKGLGLQSEELKVSGFDVRDALVGHAVAYEFDMEVGRKAVPVRLLEDVNRWDFVDLPIFRSQADADDTALAEIGRGSFDPTLPPFQLAGPMELWIQDGDDVRLALPDWFRLRLESCGLLIYLKHDVEAGTLKKVVLADGAVVTVKGARAVSLRLPLELPLPLNRTTYKGRLSSLLSIARALRGAARSNQKPLMSLRIEGPTSLSSTPSMSPNDKLKLKRLAPGQVELSSRAIPAVTDDEDESPSPGLWPFLSLNASDGSLQGLEELLAKVLGKKAGEKGTFKLVNARASAQTYVKMGFTVEKRIADGEVNWSNLPEWRTKPKKLRAHYEVLARVERGQAIPERIAQVQPFQVDEAMSESMLTGNVSRSKMEVVNPPPVYFTL</sequence>
<dbReference type="PANTHER" id="PTHR34454:SF2">
    <property type="entry name" value="PROTEIN TUNICAMYCIN INDUCED 1"/>
    <property type="match status" value="1"/>
</dbReference>
<dbReference type="InterPro" id="IPR053283">
    <property type="entry name" value="TUNICAMYCIN_INDUCED_1"/>
</dbReference>
<reference evidence="2" key="1">
    <citation type="submission" date="2015-06" db="UniProtKB">
        <authorList>
            <consortium name="EnsemblPlants"/>
        </authorList>
    </citation>
    <scope>IDENTIFICATION</scope>
</reference>
<evidence type="ECO:0000313" key="2">
    <source>
        <dbReference type="EnsemblPlants" id="EMT33352"/>
    </source>
</evidence>
<dbReference type="EnsemblPlants" id="EMT33352">
    <property type="protein sequence ID" value="EMT33352"/>
    <property type="gene ID" value="F775_27047"/>
</dbReference>
<feature type="compositionally biased region" description="Low complexity" evidence="1">
    <location>
        <begin position="12"/>
        <end position="22"/>
    </location>
</feature>